<comment type="catalytic activity">
    <reaction evidence="1 4">
        <text>3-dehydroquinate = 3-dehydroshikimate + H2O</text>
        <dbReference type="Rhea" id="RHEA:21096"/>
        <dbReference type="ChEBI" id="CHEBI:15377"/>
        <dbReference type="ChEBI" id="CHEBI:16630"/>
        <dbReference type="ChEBI" id="CHEBI:32364"/>
        <dbReference type="EC" id="4.2.1.10"/>
    </reaction>
</comment>
<feature type="binding site" evidence="4">
    <location>
        <position position="215"/>
    </location>
    <ligand>
        <name>3-dehydroquinate</name>
        <dbReference type="ChEBI" id="CHEBI:32364"/>
    </ligand>
</feature>
<keyword evidence="4" id="KW-0057">Aromatic amino acid biosynthesis</keyword>
<dbReference type="Gene3D" id="3.20.20.70">
    <property type="entry name" value="Aldolase class I"/>
    <property type="match status" value="1"/>
</dbReference>
<feature type="binding site" evidence="4">
    <location>
        <position position="238"/>
    </location>
    <ligand>
        <name>3-dehydroquinate</name>
        <dbReference type="ChEBI" id="CHEBI:32364"/>
    </ligand>
</feature>
<feature type="binding site" evidence="4">
    <location>
        <begin position="42"/>
        <end position="44"/>
    </location>
    <ligand>
        <name>3-dehydroquinate</name>
        <dbReference type="ChEBI" id="CHEBI:32364"/>
    </ligand>
</feature>
<dbReference type="InterPro" id="IPR050146">
    <property type="entry name" value="Type-I_3-dehydroquinase"/>
</dbReference>
<dbReference type="Proteomes" id="UP001215216">
    <property type="component" value="Chromosome"/>
</dbReference>
<dbReference type="InterPro" id="IPR001381">
    <property type="entry name" value="DHquinase_I"/>
</dbReference>
<proteinExistence type="inferred from homology"/>
<dbReference type="EMBL" id="CP121208">
    <property type="protein sequence ID" value="WFM82957.1"/>
    <property type="molecule type" value="Genomic_DNA"/>
</dbReference>
<comment type="subunit">
    <text evidence="4">Homodimer.</text>
</comment>
<comment type="pathway">
    <text evidence="4">Metabolic intermediate biosynthesis; chorismate biosynthesis; chorismate from D-erythrose 4-phosphate and phosphoenolpyruvate: step 3/7.</text>
</comment>
<dbReference type="HAMAP" id="MF_00214">
    <property type="entry name" value="AroD"/>
    <property type="match status" value="1"/>
</dbReference>
<organism evidence="5 6">
    <name type="scientific">Arcanobacterium canis</name>
    <dbReference type="NCBI Taxonomy" id="999183"/>
    <lineage>
        <taxon>Bacteria</taxon>
        <taxon>Bacillati</taxon>
        <taxon>Actinomycetota</taxon>
        <taxon>Actinomycetes</taxon>
        <taxon>Actinomycetales</taxon>
        <taxon>Actinomycetaceae</taxon>
        <taxon>Arcanobacterium</taxon>
    </lineage>
</organism>
<keyword evidence="6" id="KW-1185">Reference proteome</keyword>
<evidence type="ECO:0000256" key="2">
    <source>
        <dbReference type="ARBA" id="ARBA00023239"/>
    </source>
</evidence>
<comment type="similarity">
    <text evidence="4">Belongs to the type-I 3-dehydroquinase family.</text>
</comment>
<dbReference type="CDD" id="cd00502">
    <property type="entry name" value="DHQase_I"/>
    <property type="match status" value="1"/>
</dbReference>
<dbReference type="EC" id="4.2.1.10" evidence="4"/>
<dbReference type="SUPFAM" id="SSF51569">
    <property type="entry name" value="Aldolase"/>
    <property type="match status" value="1"/>
</dbReference>
<protein>
    <recommendedName>
        <fullName evidence="4">3-dehydroquinate dehydratase</fullName>
        <shortName evidence="4">3-dehydroquinase</shortName>
        <ecNumber evidence="4">4.2.1.10</ecNumber>
    </recommendedName>
    <alternativeName>
        <fullName evidence="4">Type I DHQase</fullName>
    </alternativeName>
    <alternativeName>
        <fullName evidence="4">Type I dehydroquinase</fullName>
        <shortName evidence="4">DHQ1</shortName>
    </alternativeName>
</protein>
<gene>
    <name evidence="4 5" type="primary">aroD</name>
    <name evidence="5" type="ORF">P7079_06050</name>
</gene>
<dbReference type="PANTHER" id="PTHR43699">
    <property type="entry name" value="3-DEHYDROQUINATE DEHYDRATASE"/>
    <property type="match status" value="1"/>
</dbReference>
<dbReference type="NCBIfam" id="TIGR01093">
    <property type="entry name" value="aroD"/>
    <property type="match status" value="1"/>
</dbReference>
<sequence>MSTHDLPVGTSQQAKTIVPVMFTSLADIEGEILAATGADGIEWRMDALNATDMEEYLEAGRALRDATTVPILATFRTAAQGSQKDIDPDYAELLISIASNEIADAVDVEMFCDCEWTPNWLGPAPAIKQLVTTLKKLNCEIVGSWHDFSGAPHSSEITGRLVTMAQHGADIAKIAVMPQSDADLEALKNGAQSAHQRGVKRIIAIGMGPLGVDSRIYPEHYASCATFAAGASASAPGQMTITQLLDARRH</sequence>
<dbReference type="PANTHER" id="PTHR43699:SF1">
    <property type="entry name" value="3-DEHYDROQUINATE DEHYDRATASE"/>
    <property type="match status" value="1"/>
</dbReference>
<comment type="function">
    <text evidence="4">Involved in the third step of the chorismate pathway, which leads to the biosynthesis of aromatic amino acids. Catalyzes the cis-dehydration of 3-dehydroquinate (DHQ) and introduces the first double bond of the aromatic ring to yield 3-dehydroshikimate.</text>
</comment>
<evidence type="ECO:0000256" key="3">
    <source>
        <dbReference type="ARBA" id="ARBA00023270"/>
    </source>
</evidence>
<dbReference type="RefSeq" id="WP_278012383.1">
    <property type="nucleotide sequence ID" value="NZ_CP121208.1"/>
</dbReference>
<dbReference type="InterPro" id="IPR013785">
    <property type="entry name" value="Aldolase_TIM"/>
</dbReference>
<feature type="active site" description="Schiff-base intermediate with substrate" evidence="4">
    <location>
        <position position="173"/>
    </location>
</feature>
<feature type="binding site" evidence="4">
    <location>
        <position position="234"/>
    </location>
    <ligand>
        <name>3-dehydroquinate</name>
        <dbReference type="ChEBI" id="CHEBI:32364"/>
    </ligand>
</feature>
<feature type="active site" description="Proton donor/acceptor" evidence="4">
    <location>
        <position position="146"/>
    </location>
</feature>
<accession>A0ABY8FWR0</accession>
<reference evidence="5 6" key="1">
    <citation type="submission" date="2023-03" db="EMBL/GenBank/DDBJ databases">
        <title>Complete genome of Arcanobacterium canis strain DSM 25104 isolated in 2010 from a canine otitis externa in Germany.</title>
        <authorList>
            <person name="Borowiak M."/>
            <person name="Kreitlow A."/>
            <person name="Malorny B."/>
            <person name="Laemmler C."/>
            <person name="Prenger-Berninghoff E."/>
            <person name="Ploetz M."/>
            <person name="Abdulmawjood A."/>
        </authorList>
    </citation>
    <scope>NUCLEOTIDE SEQUENCE [LARGE SCALE GENOMIC DNA]</scope>
    <source>
        <strain evidence="5 6">DSM 25104</strain>
    </source>
</reference>
<evidence type="ECO:0000313" key="6">
    <source>
        <dbReference type="Proteomes" id="UP001215216"/>
    </source>
</evidence>
<dbReference type="GO" id="GO:0003855">
    <property type="term" value="F:3-dehydroquinate dehydratase activity"/>
    <property type="evidence" value="ECO:0007669"/>
    <property type="project" value="UniProtKB-EC"/>
</dbReference>
<keyword evidence="3 4" id="KW-0704">Schiff base</keyword>
<comment type="caution">
    <text evidence="4">Lacks conserved residue(s) required for the propagation of feature annotation.</text>
</comment>
<evidence type="ECO:0000256" key="1">
    <source>
        <dbReference type="ARBA" id="ARBA00001864"/>
    </source>
</evidence>
<feature type="binding site" evidence="4">
    <location>
        <position position="76"/>
    </location>
    <ligand>
        <name>3-dehydroquinate</name>
        <dbReference type="ChEBI" id="CHEBI:32364"/>
    </ligand>
</feature>
<keyword evidence="2 4" id="KW-0456">Lyase</keyword>
<evidence type="ECO:0000313" key="5">
    <source>
        <dbReference type="EMBL" id="WFM82957.1"/>
    </source>
</evidence>
<evidence type="ECO:0000256" key="4">
    <source>
        <dbReference type="HAMAP-Rule" id="MF_00214"/>
    </source>
</evidence>
<dbReference type="Pfam" id="PF01487">
    <property type="entry name" value="DHquinase_I"/>
    <property type="match status" value="1"/>
</dbReference>
<name>A0ABY8FWR0_9ACTO</name>
<keyword evidence="4" id="KW-0028">Amino-acid biosynthesis</keyword>